<dbReference type="SMART" id="SM00248">
    <property type="entry name" value="ANK"/>
    <property type="match status" value="2"/>
</dbReference>
<proteinExistence type="predicted"/>
<evidence type="ECO:0000313" key="5">
    <source>
        <dbReference type="EMBL" id="CAE8603657.1"/>
    </source>
</evidence>
<evidence type="ECO:0000313" key="6">
    <source>
        <dbReference type="EMBL" id="CAE8651632.1"/>
    </source>
</evidence>
<dbReference type="InterPro" id="IPR002110">
    <property type="entry name" value="Ankyrin_rpt"/>
</dbReference>
<gene>
    <name evidence="5" type="ORF">PGLA1383_LOCUS21867</name>
    <name evidence="6" type="ORF">PGLA2088_LOCUS9150</name>
</gene>
<protein>
    <submittedName>
        <fullName evidence="5">Uncharacterized protein</fullName>
    </submittedName>
</protein>
<evidence type="ECO:0000313" key="7">
    <source>
        <dbReference type="Proteomes" id="UP000654075"/>
    </source>
</evidence>
<dbReference type="SUPFAM" id="SSF48403">
    <property type="entry name" value="Ankyrin repeat"/>
    <property type="match status" value="1"/>
</dbReference>
<dbReference type="OrthoDB" id="45365at2759"/>
<evidence type="ECO:0000256" key="4">
    <source>
        <dbReference type="SAM" id="SignalP"/>
    </source>
</evidence>
<evidence type="ECO:0000256" key="2">
    <source>
        <dbReference type="ARBA" id="ARBA00023043"/>
    </source>
</evidence>
<dbReference type="AlphaFoldDB" id="A0A813ER28"/>
<dbReference type="PROSITE" id="PS50297">
    <property type="entry name" value="ANK_REP_REGION"/>
    <property type="match status" value="2"/>
</dbReference>
<dbReference type="Gene3D" id="1.25.40.20">
    <property type="entry name" value="Ankyrin repeat-containing domain"/>
    <property type="match status" value="1"/>
</dbReference>
<name>A0A813ER28_POLGL</name>
<evidence type="ECO:0000256" key="3">
    <source>
        <dbReference type="PROSITE-ProRule" id="PRU00023"/>
    </source>
</evidence>
<dbReference type="EMBL" id="CAJNNW010010012">
    <property type="protein sequence ID" value="CAE8651632.1"/>
    <property type="molecule type" value="Genomic_DNA"/>
</dbReference>
<dbReference type="InterPro" id="IPR036770">
    <property type="entry name" value="Ankyrin_rpt-contain_sf"/>
</dbReference>
<dbReference type="Proteomes" id="UP000626109">
    <property type="component" value="Unassembled WGS sequence"/>
</dbReference>
<evidence type="ECO:0000256" key="1">
    <source>
        <dbReference type="ARBA" id="ARBA00022737"/>
    </source>
</evidence>
<accession>A0A813ER28</accession>
<dbReference type="Proteomes" id="UP000654075">
    <property type="component" value="Unassembled WGS sequence"/>
</dbReference>
<dbReference type="EMBL" id="CAJNNV010015607">
    <property type="protein sequence ID" value="CAE8603657.1"/>
    <property type="molecule type" value="Genomic_DNA"/>
</dbReference>
<feature type="repeat" description="ANK" evidence="3">
    <location>
        <begin position="178"/>
        <end position="210"/>
    </location>
</feature>
<sequence>MLTQTLVRLLAIASGVRCLSDAAGTGIQAVCDNITCPDGFALKASSTPPRLCLDSICDVGVDLETCCDQLCSSFNCSGNSAPKLNSSDTRCIGSCDPFIDRKACCIYFAALHEGQQLLRSAMAGAAQQVDRLVAMNVDPSERGGSGSTALHYGALHGHTESVGRLLDGRAAVDSADERGWTALHVAAGRGHMQTVELLLARKATPDARTTDGLTARDIALEVAGPVHSVRVRPQAAVAVLLARHERAYTDAMAAARPASSAEL</sequence>
<organism evidence="5 7">
    <name type="scientific">Polarella glacialis</name>
    <name type="common">Dinoflagellate</name>
    <dbReference type="NCBI Taxonomy" id="89957"/>
    <lineage>
        <taxon>Eukaryota</taxon>
        <taxon>Sar</taxon>
        <taxon>Alveolata</taxon>
        <taxon>Dinophyceae</taxon>
        <taxon>Suessiales</taxon>
        <taxon>Suessiaceae</taxon>
        <taxon>Polarella</taxon>
    </lineage>
</organism>
<feature type="repeat" description="ANK" evidence="3">
    <location>
        <begin position="145"/>
        <end position="177"/>
    </location>
</feature>
<keyword evidence="2 3" id="KW-0040">ANK repeat</keyword>
<keyword evidence="1" id="KW-0677">Repeat</keyword>
<comment type="caution">
    <text evidence="5">The sequence shown here is derived from an EMBL/GenBank/DDBJ whole genome shotgun (WGS) entry which is preliminary data.</text>
</comment>
<feature type="chain" id="PRO_5036408812" evidence="4">
    <location>
        <begin position="19"/>
        <end position="263"/>
    </location>
</feature>
<dbReference type="PROSITE" id="PS50088">
    <property type="entry name" value="ANK_REPEAT"/>
    <property type="match status" value="2"/>
</dbReference>
<feature type="signal peptide" evidence="4">
    <location>
        <begin position="1"/>
        <end position="18"/>
    </location>
</feature>
<keyword evidence="7" id="KW-1185">Reference proteome</keyword>
<reference evidence="5" key="1">
    <citation type="submission" date="2021-02" db="EMBL/GenBank/DDBJ databases">
        <authorList>
            <person name="Dougan E. K."/>
            <person name="Rhodes N."/>
            <person name="Thang M."/>
            <person name="Chan C."/>
        </authorList>
    </citation>
    <scope>NUCLEOTIDE SEQUENCE</scope>
</reference>
<dbReference type="PANTHER" id="PTHR24171">
    <property type="entry name" value="ANKYRIN REPEAT DOMAIN-CONTAINING PROTEIN 39-RELATED"/>
    <property type="match status" value="1"/>
</dbReference>
<keyword evidence="4" id="KW-0732">Signal</keyword>
<dbReference type="Pfam" id="PF12796">
    <property type="entry name" value="Ank_2"/>
    <property type="match status" value="1"/>
</dbReference>